<dbReference type="Proteomes" id="UP001518989">
    <property type="component" value="Unassembled WGS sequence"/>
</dbReference>
<evidence type="ECO:0000256" key="3">
    <source>
        <dbReference type="ARBA" id="ARBA00022691"/>
    </source>
</evidence>
<comment type="caution">
    <text evidence="6">The sequence shown here is derived from an EMBL/GenBank/DDBJ whole genome shotgun (WGS) entry which is preliminary data.</text>
</comment>
<keyword evidence="1 6" id="KW-0489">Methyltransferase</keyword>
<keyword evidence="2" id="KW-0808">Transferase</keyword>
<evidence type="ECO:0000259" key="5">
    <source>
        <dbReference type="Pfam" id="PF13649"/>
    </source>
</evidence>
<organism evidence="6 7">
    <name type="scientific">Roseomonas haemaphysalidis</name>
    <dbReference type="NCBI Taxonomy" id="2768162"/>
    <lineage>
        <taxon>Bacteria</taxon>
        <taxon>Pseudomonadati</taxon>
        <taxon>Pseudomonadota</taxon>
        <taxon>Alphaproteobacteria</taxon>
        <taxon>Acetobacterales</taxon>
        <taxon>Roseomonadaceae</taxon>
        <taxon>Roseomonas</taxon>
    </lineage>
</organism>
<gene>
    <name evidence="6" type="ORF">IAI61_07555</name>
</gene>
<accession>A0ABS3KN57</accession>
<dbReference type="InterPro" id="IPR041698">
    <property type="entry name" value="Methyltransf_25"/>
</dbReference>
<name>A0ABS3KN57_9PROT</name>
<feature type="domain" description="Methyltransferase" evidence="5">
    <location>
        <begin position="196"/>
        <end position="285"/>
    </location>
</feature>
<dbReference type="GO" id="GO:0008168">
    <property type="term" value="F:methyltransferase activity"/>
    <property type="evidence" value="ECO:0007669"/>
    <property type="project" value="UniProtKB-KW"/>
</dbReference>
<keyword evidence="7" id="KW-1185">Reference proteome</keyword>
<evidence type="ECO:0000256" key="2">
    <source>
        <dbReference type="ARBA" id="ARBA00022679"/>
    </source>
</evidence>
<dbReference type="SUPFAM" id="SSF53335">
    <property type="entry name" value="S-adenosyl-L-methionine-dependent methyltransferases"/>
    <property type="match status" value="1"/>
</dbReference>
<dbReference type="InterPro" id="IPR029063">
    <property type="entry name" value="SAM-dependent_MTases_sf"/>
</dbReference>
<dbReference type="Pfam" id="PF13649">
    <property type="entry name" value="Methyltransf_25"/>
    <property type="match status" value="1"/>
</dbReference>
<dbReference type="PANTHER" id="PTHR43464:SF19">
    <property type="entry name" value="UBIQUINONE BIOSYNTHESIS O-METHYLTRANSFERASE, MITOCHONDRIAL"/>
    <property type="match status" value="1"/>
</dbReference>
<evidence type="ECO:0000313" key="7">
    <source>
        <dbReference type="Proteomes" id="UP001518989"/>
    </source>
</evidence>
<dbReference type="EMBL" id="JACTNG010000003">
    <property type="protein sequence ID" value="MBO1078881.1"/>
    <property type="molecule type" value="Genomic_DNA"/>
</dbReference>
<evidence type="ECO:0000313" key="6">
    <source>
        <dbReference type="EMBL" id="MBO1078881.1"/>
    </source>
</evidence>
<proteinExistence type="predicted"/>
<feature type="compositionally biased region" description="Pro residues" evidence="4">
    <location>
        <begin position="125"/>
        <end position="160"/>
    </location>
</feature>
<dbReference type="Gene3D" id="3.40.50.150">
    <property type="entry name" value="Vaccinia Virus protein VP39"/>
    <property type="match status" value="1"/>
</dbReference>
<protein>
    <submittedName>
        <fullName evidence="6">Methyltransferase domain-containing protein</fullName>
    </submittedName>
</protein>
<reference evidence="6 7" key="1">
    <citation type="submission" date="2020-09" db="EMBL/GenBank/DDBJ databases">
        <title>Roseomonas.</title>
        <authorList>
            <person name="Zhu W."/>
        </authorList>
    </citation>
    <scope>NUCLEOTIDE SEQUENCE [LARGE SCALE GENOMIC DNA]</scope>
    <source>
        <strain evidence="6 7">573</strain>
    </source>
</reference>
<dbReference type="PANTHER" id="PTHR43464">
    <property type="entry name" value="METHYLTRANSFERASE"/>
    <property type="match status" value="1"/>
</dbReference>
<dbReference type="CDD" id="cd02440">
    <property type="entry name" value="AdoMet_MTases"/>
    <property type="match status" value="1"/>
</dbReference>
<evidence type="ECO:0000256" key="1">
    <source>
        <dbReference type="ARBA" id="ARBA00022603"/>
    </source>
</evidence>
<keyword evidence="3" id="KW-0949">S-adenosyl-L-methionine</keyword>
<dbReference type="RefSeq" id="WP_207416310.1">
    <property type="nucleotide sequence ID" value="NZ_CP061177.1"/>
</dbReference>
<dbReference type="GO" id="GO:0032259">
    <property type="term" value="P:methylation"/>
    <property type="evidence" value="ECO:0007669"/>
    <property type="project" value="UniProtKB-KW"/>
</dbReference>
<sequence>MPFPTEDQAWNDTLLYLLERRRPGERTLAPDEFTDELPFVRPYSQHDMQEAPAFAWVVVHKGMTEALGAPFLHRVPDWSVPVYANDVFVIFAREPGATMADLSDTDHVKSLFAGLPPDAGIAMPSPAPLPASPVPAPPGPEAAQAPAPPQPMPAPPPPTSPATQATAMPDGLAQLRQQEVLRLLREHVGDRAGQRVLDLGAGEGRFATVFAEAQVLGVERDTGAVERARASHAGLPNFRFTAADPTAVLAEAPFDATLVIDTLPEREDAAVALLAAAAAATRPDGLLFVSADNADALGRRAPGGVTLATLSAWVRAAGFRPLRAEGAVLPWGAAPDGSMLDALRELGRLAGPAYAQCIVLVARRG</sequence>
<feature type="region of interest" description="Disordered" evidence="4">
    <location>
        <begin position="123"/>
        <end position="166"/>
    </location>
</feature>
<evidence type="ECO:0000256" key="4">
    <source>
        <dbReference type="SAM" id="MobiDB-lite"/>
    </source>
</evidence>